<dbReference type="PRINTS" id="PR00461">
    <property type="entry name" value="PLPEROXIDASE"/>
</dbReference>
<keyword evidence="4 18" id="KW-0575">Peroxidase</keyword>
<feature type="binding site" evidence="15">
    <location>
        <position position="79"/>
    </location>
    <ligand>
        <name>Ca(2+)</name>
        <dbReference type="ChEBI" id="CHEBI:29108"/>
        <label>1</label>
    </ligand>
</feature>
<keyword evidence="18" id="KW-0964">Secreted</keyword>
<dbReference type="FunFam" id="1.10.520.10:FF:000008">
    <property type="entry name" value="Peroxidase"/>
    <property type="match status" value="1"/>
</dbReference>
<sequence length="327" mass="34731">MADAQVMLVISAARGMLAFVILMAALVLCSSTGVEATLRSDFYSSSCPNVENLVYQAISKAYWSDSTVAPGILRLSFHDCFVNGCDASVLIKGSTTERAAIQNAGIHGFEAINAAKWAVEQMCPGVVSCADILQYAARDTVKLTKGLGWSVPAGRRDGTVSLATDPPLNLPPATFTSSQLVANFAAKGLSAEQMVILSGSHTIGVTHCLQLRDRIFDVIDPTMPKDLLATLQAACPTNTTPTALTIDRSTVNTFDTKYFSNIASGYGLMTSDQTLFADPATRPYVEANLQQGAFDSNFAAAMVAMSSISPKVGSAGEIRRHCEYFNG</sequence>
<dbReference type="InterPro" id="IPR010255">
    <property type="entry name" value="Haem_peroxidase_sf"/>
</dbReference>
<evidence type="ECO:0000256" key="3">
    <source>
        <dbReference type="ARBA" id="ARBA00012313"/>
    </source>
</evidence>
<dbReference type="PANTHER" id="PTHR31517">
    <property type="match status" value="1"/>
</dbReference>
<evidence type="ECO:0000256" key="1">
    <source>
        <dbReference type="ARBA" id="ARBA00000189"/>
    </source>
</evidence>
<evidence type="ECO:0000256" key="16">
    <source>
        <dbReference type="PIRSR" id="PIRSR600823-4"/>
    </source>
</evidence>
<evidence type="ECO:0000256" key="4">
    <source>
        <dbReference type="ARBA" id="ARBA00022559"/>
    </source>
</evidence>
<evidence type="ECO:0000313" key="21">
    <source>
        <dbReference type="Proteomes" id="UP000822688"/>
    </source>
</evidence>
<dbReference type="GO" id="GO:0046872">
    <property type="term" value="F:metal ion binding"/>
    <property type="evidence" value="ECO:0007669"/>
    <property type="project" value="UniProtKB-UniRule"/>
</dbReference>
<evidence type="ECO:0000256" key="14">
    <source>
        <dbReference type="PIRSR" id="PIRSR600823-2"/>
    </source>
</evidence>
<feature type="binding site" evidence="15">
    <location>
        <position position="97"/>
    </location>
    <ligand>
        <name>Ca(2+)</name>
        <dbReference type="ChEBI" id="CHEBI:29108"/>
        <label>1</label>
    </ligand>
</feature>
<feature type="disulfide bond" evidence="17">
    <location>
        <begin position="129"/>
        <end position="322"/>
    </location>
</feature>
<protein>
    <recommendedName>
        <fullName evidence="3 18">Peroxidase</fullName>
        <ecNumber evidence="3 18">1.11.1.7</ecNumber>
    </recommendedName>
</protein>
<dbReference type="SUPFAM" id="SSF48113">
    <property type="entry name" value="Heme-dependent peroxidases"/>
    <property type="match status" value="1"/>
</dbReference>
<comment type="subcellular location">
    <subcellularLocation>
        <location evidence="18">Secreted</location>
    </subcellularLocation>
</comment>
<feature type="chain" id="PRO_5035965941" description="Peroxidase" evidence="18">
    <location>
        <begin position="37"/>
        <end position="327"/>
    </location>
</feature>
<feature type="binding site" evidence="15">
    <location>
        <position position="247"/>
    </location>
    <ligand>
        <name>Ca(2+)</name>
        <dbReference type="ChEBI" id="CHEBI:29108"/>
        <label>2</label>
    </ligand>
</feature>
<evidence type="ECO:0000256" key="10">
    <source>
        <dbReference type="ARBA" id="ARBA00023157"/>
    </source>
</evidence>
<dbReference type="GO" id="GO:0020037">
    <property type="term" value="F:heme binding"/>
    <property type="evidence" value="ECO:0007669"/>
    <property type="project" value="UniProtKB-UniRule"/>
</dbReference>
<keyword evidence="6 15" id="KW-0479">Metal-binding</keyword>
<dbReference type="InterPro" id="IPR033905">
    <property type="entry name" value="Secretory_peroxidase"/>
</dbReference>
<feature type="disulfide bond" evidence="17">
    <location>
        <begin position="208"/>
        <end position="235"/>
    </location>
</feature>
<feature type="binding site" evidence="15">
    <location>
        <position position="250"/>
    </location>
    <ligand>
        <name>Ca(2+)</name>
        <dbReference type="ChEBI" id="CHEBI:29108"/>
        <label>2</label>
    </ligand>
</feature>
<feature type="binding site" evidence="15">
    <location>
        <position position="86"/>
    </location>
    <ligand>
        <name>Ca(2+)</name>
        <dbReference type="ChEBI" id="CHEBI:29108"/>
        <label>1</label>
    </ligand>
</feature>
<dbReference type="PRINTS" id="PR00458">
    <property type="entry name" value="PEROXIDASE"/>
</dbReference>
<feature type="binding site" evidence="15">
    <location>
        <position position="255"/>
    </location>
    <ligand>
        <name>Ca(2+)</name>
        <dbReference type="ChEBI" id="CHEBI:29108"/>
        <label>2</label>
    </ligand>
</feature>
<feature type="binding site" description="axial binding residue" evidence="15">
    <location>
        <position position="201"/>
    </location>
    <ligand>
        <name>heme b</name>
        <dbReference type="ChEBI" id="CHEBI:60344"/>
    </ligand>
    <ligandPart>
        <name>Fe</name>
        <dbReference type="ChEBI" id="CHEBI:18248"/>
    </ligandPart>
</feature>
<keyword evidence="8 18" id="KW-0560">Oxidoreductase</keyword>
<evidence type="ECO:0000256" key="17">
    <source>
        <dbReference type="PIRSR" id="PIRSR600823-5"/>
    </source>
</evidence>
<comment type="similarity">
    <text evidence="18">Belongs to the peroxidase family. Classical plant (class III) peroxidase subfamily.</text>
</comment>
<dbReference type="EC" id="1.11.1.7" evidence="3 18"/>
<evidence type="ECO:0000256" key="2">
    <source>
        <dbReference type="ARBA" id="ARBA00002322"/>
    </source>
</evidence>
<dbReference type="PROSITE" id="PS00436">
    <property type="entry name" value="PEROXIDASE_2"/>
    <property type="match status" value="1"/>
</dbReference>
<evidence type="ECO:0000256" key="15">
    <source>
        <dbReference type="PIRSR" id="PIRSR600823-3"/>
    </source>
</evidence>
<comment type="caution">
    <text evidence="20">The sequence shown here is derived from an EMBL/GenBank/DDBJ whole genome shotgun (WGS) entry which is preliminary data.</text>
</comment>
<name>A0A8T0J3L0_CERPU</name>
<feature type="binding site" evidence="15">
    <location>
        <position position="82"/>
    </location>
    <ligand>
        <name>Ca(2+)</name>
        <dbReference type="ChEBI" id="CHEBI:29108"/>
        <label>1</label>
    </ligand>
</feature>
<dbReference type="PROSITE" id="PS50873">
    <property type="entry name" value="PEROXIDASE_4"/>
    <property type="match status" value="1"/>
</dbReference>
<evidence type="ECO:0000256" key="11">
    <source>
        <dbReference type="ARBA" id="ARBA00023180"/>
    </source>
</evidence>
<dbReference type="InterPro" id="IPR019794">
    <property type="entry name" value="Peroxidases_AS"/>
</dbReference>
<dbReference type="PANTHER" id="PTHR31517:SF48">
    <property type="entry name" value="PEROXIDASE 16-RELATED"/>
    <property type="match status" value="1"/>
</dbReference>
<evidence type="ECO:0000256" key="7">
    <source>
        <dbReference type="ARBA" id="ARBA00022837"/>
    </source>
</evidence>
<dbReference type="InterPro" id="IPR002016">
    <property type="entry name" value="Haem_peroxidase"/>
</dbReference>
<evidence type="ECO:0000256" key="18">
    <source>
        <dbReference type="RuleBase" id="RU362060"/>
    </source>
</evidence>
<dbReference type="EMBL" id="CM026421">
    <property type="protein sequence ID" value="KAG0589606.1"/>
    <property type="molecule type" value="Genomic_DNA"/>
</dbReference>
<keyword evidence="18" id="KW-0732">Signal</keyword>
<feature type="binding site" evidence="15">
    <location>
        <position position="84"/>
    </location>
    <ligand>
        <name>Ca(2+)</name>
        <dbReference type="ChEBI" id="CHEBI:29108"/>
        <label>1</label>
    </ligand>
</feature>
<feature type="binding site" evidence="15">
    <location>
        <position position="202"/>
    </location>
    <ligand>
        <name>Ca(2+)</name>
        <dbReference type="ChEBI" id="CHEBI:29108"/>
        <label>2</label>
    </ligand>
</feature>
<keyword evidence="7 15" id="KW-0106">Calcium</keyword>
<comment type="function">
    <text evidence="2">Removal of H(2)O(2), oxidation of toxic reductants, biosynthesis and degradation of lignin, suberization, auxin catabolism, response to environmental stresses such as wounding, pathogen attack and oxidative stress. These functions might be dependent on each isozyme/isoform in each plant tissue.</text>
</comment>
<dbReference type="Proteomes" id="UP000822688">
    <property type="component" value="Chromosome 1"/>
</dbReference>
<dbReference type="GO" id="GO:0006979">
    <property type="term" value="P:response to oxidative stress"/>
    <property type="evidence" value="ECO:0007669"/>
    <property type="project" value="UniProtKB-UniRule"/>
</dbReference>
<keyword evidence="21" id="KW-1185">Reference proteome</keyword>
<dbReference type="InterPro" id="IPR000823">
    <property type="entry name" value="Peroxidase_pln"/>
</dbReference>
<gene>
    <name evidence="20" type="ORF">KC19_1G033200</name>
</gene>
<feature type="disulfide bond" evidence="17">
    <location>
        <begin position="80"/>
        <end position="85"/>
    </location>
</feature>
<feature type="active site" description="Proton acceptor" evidence="13">
    <location>
        <position position="78"/>
    </location>
</feature>
<feature type="binding site" evidence="14">
    <location>
        <position position="171"/>
    </location>
    <ligand>
        <name>substrate</name>
    </ligand>
</feature>
<dbReference type="Gene3D" id="1.10.520.10">
    <property type="match status" value="1"/>
</dbReference>
<keyword evidence="11" id="KW-0325">Glycoprotein</keyword>
<dbReference type="GO" id="GO:0005576">
    <property type="term" value="C:extracellular region"/>
    <property type="evidence" value="ECO:0007669"/>
    <property type="project" value="UniProtKB-SubCell"/>
</dbReference>
<evidence type="ECO:0000256" key="6">
    <source>
        <dbReference type="ARBA" id="ARBA00022723"/>
    </source>
</evidence>
<dbReference type="AlphaFoldDB" id="A0A8T0J3L0"/>
<feature type="signal peptide" evidence="18">
    <location>
        <begin position="1"/>
        <end position="36"/>
    </location>
</feature>
<keyword evidence="5 18" id="KW-0349">Heme</keyword>
<dbReference type="GO" id="GO:0042744">
    <property type="term" value="P:hydrogen peroxide catabolic process"/>
    <property type="evidence" value="ECO:0007669"/>
    <property type="project" value="UniProtKB-KW"/>
</dbReference>
<keyword evidence="10 17" id="KW-1015">Disulfide bond</keyword>
<feature type="binding site" evidence="15">
    <location>
        <position position="88"/>
    </location>
    <ligand>
        <name>Ca(2+)</name>
        <dbReference type="ChEBI" id="CHEBI:29108"/>
        <label>1</label>
    </ligand>
</feature>
<evidence type="ECO:0000256" key="8">
    <source>
        <dbReference type="ARBA" id="ARBA00023002"/>
    </source>
</evidence>
<organism evidence="20 21">
    <name type="scientific">Ceratodon purpureus</name>
    <name type="common">Fire moss</name>
    <name type="synonym">Dicranum purpureum</name>
    <dbReference type="NCBI Taxonomy" id="3225"/>
    <lineage>
        <taxon>Eukaryota</taxon>
        <taxon>Viridiplantae</taxon>
        <taxon>Streptophyta</taxon>
        <taxon>Embryophyta</taxon>
        <taxon>Bryophyta</taxon>
        <taxon>Bryophytina</taxon>
        <taxon>Bryopsida</taxon>
        <taxon>Dicranidae</taxon>
        <taxon>Pseudoditrichales</taxon>
        <taxon>Ditrichaceae</taxon>
        <taxon>Ceratodon</taxon>
    </lineage>
</organism>
<dbReference type="CDD" id="cd00693">
    <property type="entry name" value="secretory_peroxidase"/>
    <property type="match status" value="1"/>
</dbReference>
<evidence type="ECO:0000256" key="13">
    <source>
        <dbReference type="PIRSR" id="PIRSR600823-1"/>
    </source>
</evidence>
<proteinExistence type="inferred from homology"/>
<evidence type="ECO:0000256" key="12">
    <source>
        <dbReference type="ARBA" id="ARBA00023324"/>
    </source>
</evidence>
<dbReference type="FunFam" id="1.10.420.10:FF:000006">
    <property type="entry name" value="Peroxidase"/>
    <property type="match status" value="1"/>
</dbReference>
<keyword evidence="12 18" id="KW-0376">Hydrogen peroxide</keyword>
<feature type="disulfide bond" evidence="17">
    <location>
        <begin position="47"/>
        <end position="123"/>
    </location>
</feature>
<dbReference type="GO" id="GO:0140825">
    <property type="term" value="F:lactoperoxidase activity"/>
    <property type="evidence" value="ECO:0007669"/>
    <property type="project" value="UniProtKB-EC"/>
</dbReference>
<accession>A0A8T0J3L0</accession>
<evidence type="ECO:0000256" key="5">
    <source>
        <dbReference type="ARBA" id="ARBA00022617"/>
    </source>
</evidence>
<comment type="cofactor">
    <cofactor evidence="15 18">
        <name>heme b</name>
        <dbReference type="ChEBI" id="CHEBI:60344"/>
    </cofactor>
    <text evidence="15 18">Binds 1 heme b (iron(II)-protoporphyrin IX) group per subunit.</text>
</comment>
<feature type="domain" description="Plant heme peroxidase family profile" evidence="19">
    <location>
        <begin position="37"/>
        <end position="326"/>
    </location>
</feature>
<evidence type="ECO:0000259" key="19">
    <source>
        <dbReference type="PROSITE" id="PS50873"/>
    </source>
</evidence>
<comment type="cofactor">
    <cofactor evidence="15 18">
        <name>Ca(2+)</name>
        <dbReference type="ChEBI" id="CHEBI:29108"/>
    </cofactor>
    <text evidence="15 18">Binds 2 calcium ions per subunit.</text>
</comment>
<feature type="site" description="Transition state stabilizer" evidence="16">
    <location>
        <position position="74"/>
    </location>
</feature>
<dbReference type="Gene3D" id="1.10.420.10">
    <property type="entry name" value="Peroxidase, domain 2"/>
    <property type="match status" value="1"/>
</dbReference>
<evidence type="ECO:0000256" key="9">
    <source>
        <dbReference type="ARBA" id="ARBA00023004"/>
    </source>
</evidence>
<reference evidence="20" key="1">
    <citation type="submission" date="2020-06" db="EMBL/GenBank/DDBJ databases">
        <title>WGS assembly of Ceratodon purpureus strain R40.</title>
        <authorList>
            <person name="Carey S.B."/>
            <person name="Jenkins J."/>
            <person name="Shu S."/>
            <person name="Lovell J.T."/>
            <person name="Sreedasyam A."/>
            <person name="Maumus F."/>
            <person name="Tiley G.P."/>
            <person name="Fernandez-Pozo N."/>
            <person name="Barry K."/>
            <person name="Chen C."/>
            <person name="Wang M."/>
            <person name="Lipzen A."/>
            <person name="Daum C."/>
            <person name="Saski C.A."/>
            <person name="Payton A.C."/>
            <person name="Mcbreen J.C."/>
            <person name="Conrad R.E."/>
            <person name="Kollar L.M."/>
            <person name="Olsson S."/>
            <person name="Huttunen S."/>
            <person name="Landis J.B."/>
            <person name="Wickett N.J."/>
            <person name="Johnson M.G."/>
            <person name="Rensing S.A."/>
            <person name="Grimwood J."/>
            <person name="Schmutz J."/>
            <person name="Mcdaniel S.F."/>
        </authorList>
    </citation>
    <scope>NUCLEOTIDE SEQUENCE</scope>
    <source>
        <strain evidence="20">R40</strain>
    </source>
</reference>
<dbReference type="Pfam" id="PF00141">
    <property type="entry name" value="peroxidase"/>
    <property type="match status" value="1"/>
</dbReference>
<evidence type="ECO:0000313" key="20">
    <source>
        <dbReference type="EMBL" id="KAG0589606.1"/>
    </source>
</evidence>
<keyword evidence="9 15" id="KW-0408">Iron</keyword>
<comment type="catalytic activity">
    <reaction evidence="1 18">
        <text>2 a phenolic donor + H2O2 = 2 a phenolic radical donor + 2 H2O</text>
        <dbReference type="Rhea" id="RHEA:56136"/>
        <dbReference type="ChEBI" id="CHEBI:15377"/>
        <dbReference type="ChEBI" id="CHEBI:16240"/>
        <dbReference type="ChEBI" id="CHEBI:139520"/>
        <dbReference type="ChEBI" id="CHEBI:139521"/>
        <dbReference type="EC" id="1.11.1.7"/>
    </reaction>
</comment>